<dbReference type="GO" id="GO:0046872">
    <property type="term" value="F:metal ion binding"/>
    <property type="evidence" value="ECO:0007669"/>
    <property type="project" value="UniProtKB-KW"/>
</dbReference>
<dbReference type="InterPro" id="IPR051682">
    <property type="entry name" value="Mito_Persulfide_Diox"/>
</dbReference>
<dbReference type="Pfam" id="PF00753">
    <property type="entry name" value="Lactamase_B"/>
    <property type="match status" value="1"/>
</dbReference>
<reference evidence="2 3" key="1">
    <citation type="submission" date="2019-11" db="EMBL/GenBank/DDBJ databases">
        <title>Venatorbacter sp. nov. a predator of Campylobacter and other Gram-negative bacteria.</title>
        <authorList>
            <person name="Saeedi A."/>
            <person name="Cummings N.J."/>
            <person name="Connerton I.F."/>
            <person name="Connerton P.L."/>
        </authorList>
    </citation>
    <scope>NUCLEOTIDE SEQUENCE [LARGE SCALE GENOMIC DNA]</scope>
    <source>
        <strain evidence="2">XL5</strain>
    </source>
</reference>
<dbReference type="PANTHER" id="PTHR43084:SF1">
    <property type="entry name" value="PERSULFIDE DIOXYGENASE ETHE1, MITOCHONDRIAL"/>
    <property type="match status" value="1"/>
</dbReference>
<organism evidence="2 3">
    <name type="scientific">Venatoribacter cucullus</name>
    <dbReference type="NCBI Taxonomy" id="2661630"/>
    <lineage>
        <taxon>Bacteria</taxon>
        <taxon>Pseudomonadati</taxon>
        <taxon>Pseudomonadota</taxon>
        <taxon>Gammaproteobacteria</taxon>
        <taxon>Oceanospirillales</taxon>
        <taxon>Oceanospirillaceae</taxon>
        <taxon>Venatoribacter</taxon>
    </lineage>
</organism>
<dbReference type="RefSeq" id="WP_228344412.1">
    <property type="nucleotide sequence ID" value="NZ_CP045550.1"/>
</dbReference>
<dbReference type="InterPro" id="IPR001279">
    <property type="entry name" value="Metallo-B-lactamas"/>
</dbReference>
<dbReference type="GO" id="GO:0070813">
    <property type="term" value="P:hydrogen sulfide metabolic process"/>
    <property type="evidence" value="ECO:0007669"/>
    <property type="project" value="TreeGrafter"/>
</dbReference>
<proteinExistence type="predicted"/>
<evidence type="ECO:0000256" key="1">
    <source>
        <dbReference type="ARBA" id="ARBA00022723"/>
    </source>
</evidence>
<accession>A0A9E8FK50</accession>
<dbReference type="SMART" id="SM00849">
    <property type="entry name" value="Lactamase_B"/>
    <property type="match status" value="1"/>
</dbReference>
<dbReference type="CDD" id="cd07724">
    <property type="entry name" value="POD-like_MBL-fold"/>
    <property type="match status" value="1"/>
</dbReference>
<dbReference type="EMBL" id="CP046056">
    <property type="protein sequence ID" value="QQD24367.1"/>
    <property type="molecule type" value="Genomic_DNA"/>
</dbReference>
<protein>
    <submittedName>
        <fullName evidence="2">MBL fold metallo-hydrolase</fullName>
    </submittedName>
</protein>
<dbReference type="Gene3D" id="3.60.15.10">
    <property type="entry name" value="Ribonuclease Z/Hydroxyacylglutathione hydrolase-like"/>
    <property type="match status" value="1"/>
</dbReference>
<evidence type="ECO:0000313" key="2">
    <source>
        <dbReference type="EMBL" id="QQD24367.1"/>
    </source>
</evidence>
<sequence>MSAVTITSFLHEDTSTYTHVLTDTASGCTAIIDPVLDFDQKSGRTATVAADRVLEHIRNQGLILQYVLETHAHADHLSSADYIRRQSGARVVIGKPIVQVQETFRKIFNEDERFQADGHQFDLLLGEGDELALGNSLIRVMNTPGHTPACISYAVNGTDVFVGDTLFMPDVGTARCDFPGGDAGTLYDSIQRLLALGDEVVLHLCHDYPPTDRPMSSRCTVAVQKAANIHVRTGISRDEFIQLRSRRDATLDMPRLILPSLQVNIRAGAFPEPEANGVAYLKLPLNLL</sequence>
<keyword evidence="1" id="KW-0479">Metal-binding</keyword>
<dbReference type="InterPro" id="IPR044528">
    <property type="entry name" value="POD-like_MBL-fold"/>
</dbReference>
<dbReference type="GO" id="GO:0006749">
    <property type="term" value="P:glutathione metabolic process"/>
    <property type="evidence" value="ECO:0007669"/>
    <property type="project" value="InterPro"/>
</dbReference>
<dbReference type="PANTHER" id="PTHR43084">
    <property type="entry name" value="PERSULFIDE DIOXYGENASE ETHE1"/>
    <property type="match status" value="1"/>
</dbReference>
<dbReference type="Proteomes" id="UP000596074">
    <property type="component" value="Chromosome"/>
</dbReference>
<dbReference type="SUPFAM" id="SSF56281">
    <property type="entry name" value="Metallo-hydrolase/oxidoreductase"/>
    <property type="match status" value="1"/>
</dbReference>
<dbReference type="AlphaFoldDB" id="A0A9E8FK50"/>
<dbReference type="InterPro" id="IPR036866">
    <property type="entry name" value="RibonucZ/Hydroxyglut_hydro"/>
</dbReference>
<dbReference type="KEGG" id="vcw:GJQ55_07705"/>
<keyword evidence="3" id="KW-1185">Reference proteome</keyword>
<name>A0A9E8FK50_9GAMM</name>
<dbReference type="GO" id="GO:0050313">
    <property type="term" value="F:sulfur dioxygenase activity"/>
    <property type="evidence" value="ECO:0007669"/>
    <property type="project" value="InterPro"/>
</dbReference>
<gene>
    <name evidence="2" type="ORF">GJQ55_07705</name>
</gene>
<evidence type="ECO:0000313" key="3">
    <source>
        <dbReference type="Proteomes" id="UP000596074"/>
    </source>
</evidence>